<proteinExistence type="predicted"/>
<dbReference type="SUPFAM" id="SSF50156">
    <property type="entry name" value="PDZ domain-like"/>
    <property type="match status" value="1"/>
</dbReference>
<accession>A0A4U9RUE9</accession>
<dbReference type="SUPFAM" id="SSF50494">
    <property type="entry name" value="Trypsin-like serine proteases"/>
    <property type="match status" value="1"/>
</dbReference>
<dbReference type="AlphaFoldDB" id="A0A4U9RUE9"/>
<name>A0A4U9RUE9_HATHI</name>
<dbReference type="EMBL" id="LR590481">
    <property type="protein sequence ID" value="VTQ95438.1"/>
    <property type="molecule type" value="Genomic_DNA"/>
</dbReference>
<protein>
    <submittedName>
        <fullName evidence="3">Periplasmic trypsin-like serine protease</fullName>
    </submittedName>
</protein>
<dbReference type="Pfam" id="PF13180">
    <property type="entry name" value="PDZ_2"/>
    <property type="match status" value="1"/>
</dbReference>
<sequence length="384" mass="43563">MKKKSRLITKKFDKKQNVNTVQKNIEFRKSKKQKRINYFIRTTFIITVTVVSGMFISAYMKNDNKTKTINLTNKKLTTKFENKKIISKKEILENNKHALNKIEKGIVVIKNGNKKRLGVVYRDDGHIITCSDNINLKENIEIQFFNKVIRHGEFIGKDSLSKIGVIKVDVGKIDFPDIIDNTSKGDRVIVIEEKSKLEDVEIFQGSVEGIHKKIFGNSNTSIKGKSLINVIITNILRREETDNIFMYNEGGNLIGINFAPKVKLSPEITYSALKITEVQEIVENILNNNNTVIKNIGIMGKGTVPTSNDGVKGLYIQKVCKGSIGEIAKIRPTDIILAVNDKEIKDLAQLVEIVSNHKKDDRLILKIWRNGEIIYNDISAYSLK</sequence>
<dbReference type="SMART" id="SM00228">
    <property type="entry name" value="PDZ"/>
    <property type="match status" value="1"/>
</dbReference>
<evidence type="ECO:0000313" key="4">
    <source>
        <dbReference type="Proteomes" id="UP000308489"/>
    </source>
</evidence>
<gene>
    <name evidence="3" type="ORF">NCTC503_02522</name>
</gene>
<keyword evidence="1" id="KW-0472">Membrane</keyword>
<keyword evidence="1" id="KW-1133">Transmembrane helix</keyword>
<dbReference type="InterPro" id="IPR036034">
    <property type="entry name" value="PDZ_sf"/>
</dbReference>
<dbReference type="GO" id="GO:0006508">
    <property type="term" value="P:proteolysis"/>
    <property type="evidence" value="ECO:0007669"/>
    <property type="project" value="UniProtKB-KW"/>
</dbReference>
<feature type="transmembrane region" description="Helical" evidence="1">
    <location>
        <begin position="38"/>
        <end position="60"/>
    </location>
</feature>
<dbReference type="KEGG" id="hhw:NCTC503_02522"/>
<dbReference type="InterPro" id="IPR009003">
    <property type="entry name" value="Peptidase_S1_PA"/>
</dbReference>
<keyword evidence="3" id="KW-0378">Hydrolase</keyword>
<feature type="domain" description="PDZ" evidence="2">
    <location>
        <begin position="294"/>
        <end position="371"/>
    </location>
</feature>
<dbReference type="Gene3D" id="2.40.10.120">
    <property type="match status" value="1"/>
</dbReference>
<dbReference type="InterPro" id="IPR001478">
    <property type="entry name" value="PDZ"/>
</dbReference>
<dbReference type="OrthoDB" id="9758917at2"/>
<evidence type="ECO:0000256" key="1">
    <source>
        <dbReference type="SAM" id="Phobius"/>
    </source>
</evidence>
<keyword evidence="4" id="KW-1185">Reference proteome</keyword>
<dbReference type="RefSeq" id="WP_138211023.1">
    <property type="nucleotide sequence ID" value="NZ_CBCRUQ010000006.1"/>
</dbReference>
<keyword evidence="3" id="KW-0645">Protease</keyword>
<dbReference type="GO" id="GO:0008233">
    <property type="term" value="F:peptidase activity"/>
    <property type="evidence" value="ECO:0007669"/>
    <property type="project" value="UniProtKB-KW"/>
</dbReference>
<reference evidence="3 4" key="1">
    <citation type="submission" date="2019-05" db="EMBL/GenBank/DDBJ databases">
        <authorList>
            <consortium name="Pathogen Informatics"/>
        </authorList>
    </citation>
    <scope>NUCLEOTIDE SEQUENCE [LARGE SCALE GENOMIC DNA]</scope>
    <source>
        <strain evidence="3 4">NCTC503</strain>
    </source>
</reference>
<keyword evidence="1" id="KW-0812">Transmembrane</keyword>
<dbReference type="Proteomes" id="UP000308489">
    <property type="component" value="Chromosome 1"/>
</dbReference>
<evidence type="ECO:0000259" key="2">
    <source>
        <dbReference type="SMART" id="SM00228"/>
    </source>
</evidence>
<organism evidence="3 4">
    <name type="scientific">Hathewaya histolytica</name>
    <name type="common">Clostridium histolyticum</name>
    <dbReference type="NCBI Taxonomy" id="1498"/>
    <lineage>
        <taxon>Bacteria</taxon>
        <taxon>Bacillati</taxon>
        <taxon>Bacillota</taxon>
        <taxon>Clostridia</taxon>
        <taxon>Eubacteriales</taxon>
        <taxon>Clostridiaceae</taxon>
        <taxon>Hathewaya</taxon>
    </lineage>
</organism>
<evidence type="ECO:0000313" key="3">
    <source>
        <dbReference type="EMBL" id="VTQ95438.1"/>
    </source>
</evidence>
<dbReference type="Gene3D" id="2.30.42.10">
    <property type="match status" value="1"/>
</dbReference>